<dbReference type="GO" id="GO:0003677">
    <property type="term" value="F:DNA binding"/>
    <property type="evidence" value="ECO:0007669"/>
    <property type="project" value="UniProtKB-KW"/>
</dbReference>
<dbReference type="PROSITE" id="PS51898">
    <property type="entry name" value="TYR_RECOMBINASE"/>
    <property type="match status" value="1"/>
</dbReference>
<dbReference type="InterPro" id="IPR002104">
    <property type="entry name" value="Integrase_catalytic"/>
</dbReference>
<keyword evidence="3" id="KW-0233">DNA recombination</keyword>
<dbReference type="SUPFAM" id="SSF56349">
    <property type="entry name" value="DNA breaking-rejoining enzymes"/>
    <property type="match status" value="1"/>
</dbReference>
<dbReference type="InterPro" id="IPR025269">
    <property type="entry name" value="SAM-like_dom"/>
</dbReference>
<accession>A0A1R3XPH3</accession>
<evidence type="ECO:0000313" key="6">
    <source>
        <dbReference type="Proteomes" id="UP000187181"/>
    </source>
</evidence>
<gene>
    <name evidence="5" type="ORF">SAMN05444128_3205</name>
</gene>
<evidence type="ECO:0000256" key="2">
    <source>
        <dbReference type="ARBA" id="ARBA00023125"/>
    </source>
</evidence>
<dbReference type="Proteomes" id="UP000187181">
    <property type="component" value="Unassembled WGS sequence"/>
</dbReference>
<dbReference type="PANTHER" id="PTHR30349">
    <property type="entry name" value="PHAGE INTEGRASE-RELATED"/>
    <property type="match status" value="1"/>
</dbReference>
<dbReference type="STRING" id="1317125.SAMN05444128_3205"/>
<dbReference type="GO" id="GO:0015074">
    <property type="term" value="P:DNA integration"/>
    <property type="evidence" value="ECO:0007669"/>
    <property type="project" value="InterPro"/>
</dbReference>
<dbReference type="Gene3D" id="1.10.150.130">
    <property type="match status" value="1"/>
</dbReference>
<dbReference type="InterPro" id="IPR050090">
    <property type="entry name" value="Tyrosine_recombinase_XerCD"/>
</dbReference>
<dbReference type="Pfam" id="PF00589">
    <property type="entry name" value="Phage_integrase"/>
    <property type="match status" value="1"/>
</dbReference>
<organism evidence="5 6">
    <name type="scientific">Pontibacter indicus</name>
    <dbReference type="NCBI Taxonomy" id="1317125"/>
    <lineage>
        <taxon>Bacteria</taxon>
        <taxon>Pseudomonadati</taxon>
        <taxon>Bacteroidota</taxon>
        <taxon>Cytophagia</taxon>
        <taxon>Cytophagales</taxon>
        <taxon>Hymenobacteraceae</taxon>
        <taxon>Pontibacter</taxon>
    </lineage>
</organism>
<dbReference type="GO" id="GO:0006310">
    <property type="term" value="P:DNA recombination"/>
    <property type="evidence" value="ECO:0007669"/>
    <property type="project" value="UniProtKB-KW"/>
</dbReference>
<dbReference type="InterPro" id="IPR011010">
    <property type="entry name" value="DNA_brk_join_enz"/>
</dbReference>
<dbReference type="AlphaFoldDB" id="A0A1R3XPH3"/>
<evidence type="ECO:0000313" key="5">
    <source>
        <dbReference type="EMBL" id="SIT93777.1"/>
    </source>
</evidence>
<proteinExistence type="inferred from homology"/>
<keyword evidence="6" id="KW-1185">Reference proteome</keyword>
<dbReference type="PANTHER" id="PTHR30349:SF64">
    <property type="entry name" value="PROPHAGE INTEGRASE INTD-RELATED"/>
    <property type="match status" value="1"/>
</dbReference>
<evidence type="ECO:0000259" key="4">
    <source>
        <dbReference type="PROSITE" id="PS51898"/>
    </source>
</evidence>
<dbReference type="Pfam" id="PF13102">
    <property type="entry name" value="Phage_int_SAM_5"/>
    <property type="match status" value="1"/>
</dbReference>
<dbReference type="OrthoDB" id="1098628at2"/>
<dbReference type="CDD" id="cd01185">
    <property type="entry name" value="INTN1_C_like"/>
    <property type="match status" value="1"/>
</dbReference>
<name>A0A1R3XPH3_9BACT</name>
<keyword evidence="2" id="KW-0238">DNA-binding</keyword>
<feature type="domain" description="Tyr recombinase" evidence="4">
    <location>
        <begin position="219"/>
        <end position="403"/>
    </location>
</feature>
<reference evidence="6" key="1">
    <citation type="submission" date="2017-01" db="EMBL/GenBank/DDBJ databases">
        <authorList>
            <person name="Varghese N."/>
            <person name="Submissions S."/>
        </authorList>
    </citation>
    <scope>NUCLEOTIDE SEQUENCE [LARGE SCALE GENOMIC DNA]</scope>
    <source>
        <strain evidence="6">LP100</strain>
    </source>
</reference>
<dbReference type="Gene3D" id="1.10.443.10">
    <property type="entry name" value="Intergrase catalytic core"/>
    <property type="match status" value="1"/>
</dbReference>
<sequence length="407" mass="47690">MDTKISILFYGRKAKTTKDKRLTIYLRVTLQGRRLELSTSRYVSPARWSAEAGKVKGRSALARSVNAYLDTLRAKAYGHHRELLEESRLVTVEAFKEKWMGVEEKPVLLLEVFRTHNEQMAQLVGRDYAPGTLERYATSLQHTRDFIRWKYGLEDMDVRKLSYQFITDYEFWFKTERNCAHNTTIKYLANFKKVIHLCLKNGWLERDPFLCYKMSMREVIREHLTKAELQRMTDKEFATDRLAQVRDVFLFSCYTGLAYVDVQQLRRADIQTGVDGEQWIFKNRQKKDTPSRIPLLPTALTILERYRDHPQCLYEDRLLPVPSNQKMNPCLKEIADVCGIEKPVTFHTARHTFATTVMLSEGVPLELVSQMPGYCSLKTNPHYARGLDRKVSQDMQQLREKLRLMGR</sequence>
<dbReference type="EMBL" id="FTPP01000003">
    <property type="protein sequence ID" value="SIT93777.1"/>
    <property type="molecule type" value="Genomic_DNA"/>
</dbReference>
<evidence type="ECO:0000256" key="3">
    <source>
        <dbReference type="ARBA" id="ARBA00023172"/>
    </source>
</evidence>
<dbReference type="InterPro" id="IPR010998">
    <property type="entry name" value="Integrase_recombinase_N"/>
</dbReference>
<dbReference type="RefSeq" id="WP_076670901.1">
    <property type="nucleotide sequence ID" value="NZ_FTPP01000003.1"/>
</dbReference>
<comment type="similarity">
    <text evidence="1">Belongs to the 'phage' integrase family.</text>
</comment>
<evidence type="ECO:0000256" key="1">
    <source>
        <dbReference type="ARBA" id="ARBA00008857"/>
    </source>
</evidence>
<dbReference type="Pfam" id="PF17293">
    <property type="entry name" value="Arm-DNA-bind_5"/>
    <property type="match status" value="1"/>
</dbReference>
<protein>
    <submittedName>
        <fullName evidence="5">Site-specific recombinase XerD</fullName>
    </submittedName>
</protein>
<dbReference type="InterPro" id="IPR013762">
    <property type="entry name" value="Integrase-like_cat_sf"/>
</dbReference>
<dbReference type="InterPro" id="IPR035386">
    <property type="entry name" value="Arm-DNA-bind_5"/>
</dbReference>